<dbReference type="STRING" id="97972.A0A2V1DV55"/>
<feature type="non-terminal residue" evidence="9">
    <location>
        <position position="414"/>
    </location>
</feature>
<organism evidence="9 10">
    <name type="scientific">Periconia macrospinosa</name>
    <dbReference type="NCBI Taxonomy" id="97972"/>
    <lineage>
        <taxon>Eukaryota</taxon>
        <taxon>Fungi</taxon>
        <taxon>Dikarya</taxon>
        <taxon>Ascomycota</taxon>
        <taxon>Pezizomycotina</taxon>
        <taxon>Dothideomycetes</taxon>
        <taxon>Pleosporomycetidae</taxon>
        <taxon>Pleosporales</taxon>
        <taxon>Massarineae</taxon>
        <taxon>Periconiaceae</taxon>
        <taxon>Periconia</taxon>
    </lineage>
</organism>
<protein>
    <recommendedName>
        <fullName evidence="2">beta-ketoacyl-[acyl-carrier-protein] synthase I</fullName>
        <ecNumber evidence="2">2.3.1.41</ecNumber>
    </recommendedName>
</protein>
<evidence type="ECO:0000313" key="9">
    <source>
        <dbReference type="EMBL" id="PVI02097.1"/>
    </source>
</evidence>
<dbReference type="SUPFAM" id="SSF52151">
    <property type="entry name" value="FabD/lysophospholipase-like"/>
    <property type="match status" value="1"/>
</dbReference>
<feature type="domain" description="Fatty acid synthase subunit alpha acyl carrier" evidence="8">
    <location>
        <begin position="158"/>
        <end position="319"/>
    </location>
</feature>
<proteinExistence type="inferred from homology"/>
<comment type="similarity">
    <text evidence="1">Belongs to the thiolase-like superfamily. Fungal fatty acid synthetase subunit alpha family.</text>
</comment>
<reference evidence="9 10" key="1">
    <citation type="journal article" date="2018" name="Sci. Rep.">
        <title>Comparative genomics provides insights into the lifestyle and reveals functional heterogeneity of dark septate endophytic fungi.</title>
        <authorList>
            <person name="Knapp D.G."/>
            <person name="Nemeth J.B."/>
            <person name="Barry K."/>
            <person name="Hainaut M."/>
            <person name="Henrissat B."/>
            <person name="Johnson J."/>
            <person name="Kuo A."/>
            <person name="Lim J.H.P."/>
            <person name="Lipzen A."/>
            <person name="Nolan M."/>
            <person name="Ohm R.A."/>
            <person name="Tamas L."/>
            <person name="Grigoriev I.V."/>
            <person name="Spatafora J.W."/>
            <person name="Nagy L.G."/>
            <person name="Kovacs G.M."/>
        </authorList>
    </citation>
    <scope>NUCLEOTIDE SEQUENCE [LARGE SCALE GENOMIC DNA]</scope>
    <source>
        <strain evidence="9 10">DSE2036</strain>
    </source>
</reference>
<sequence>MAQPFTLNEQAVAHRLLVELLAHQFAFPVRWTDTQNALLSGDSPVSRLIELGPSGTLTGMAQKQATRLVTNGRRSAAASLASLTYTGDDPKLWYEYEPVVDEEAEGTEEPEVVAKEEAKADTKNDANEKIEEKAEGEKPLQVTLSIAAETSDLTAAVPDCPLPGSLVLRTLIARRLKWSLAQIPSSKCIRDLSGGKSIVQNEMVGDLIAEFGEQRVPDGAEDMALSELDSRLGSMANLGKISGTLVGRMVSNKMPVGCNAAFLRSHVATKWGLGPGRQSAVLVSALVSEPTGRLASTKEALDMIDDATQQYASWCGLALAVRDQQQQKQLQEQQQPAIVTVTVPANNHHPSSPTPDCDCASHVDELQAKLDALVTEFSSEYLDGALPVFDPRRVRRYNDWWNADRVRLATRDIA</sequence>
<evidence type="ECO:0000256" key="5">
    <source>
        <dbReference type="ARBA" id="ARBA00022679"/>
    </source>
</evidence>
<dbReference type="Pfam" id="PF18314">
    <property type="entry name" value="FAS_I_H"/>
    <property type="match status" value="1"/>
</dbReference>
<feature type="compositionally biased region" description="Acidic residues" evidence="6">
    <location>
        <begin position="102"/>
        <end position="111"/>
    </location>
</feature>
<dbReference type="InterPro" id="IPR016035">
    <property type="entry name" value="Acyl_Trfase/lysoPLipase"/>
</dbReference>
<keyword evidence="3" id="KW-0596">Phosphopantetheine</keyword>
<evidence type="ECO:0000256" key="2">
    <source>
        <dbReference type="ARBA" id="ARBA00013191"/>
    </source>
</evidence>
<evidence type="ECO:0000256" key="4">
    <source>
        <dbReference type="ARBA" id="ARBA00022553"/>
    </source>
</evidence>
<dbReference type="PANTHER" id="PTHR10982:SF21">
    <property type="entry name" value="FATTY ACID SYNTHASE SUBUNIT BETA"/>
    <property type="match status" value="1"/>
</dbReference>
<dbReference type="InterPro" id="IPR041550">
    <property type="entry name" value="FASI_helical"/>
</dbReference>
<name>A0A2V1DV55_9PLEO</name>
<dbReference type="GO" id="GO:0004315">
    <property type="term" value="F:3-oxoacyl-[acyl-carrier-protein] synthase activity"/>
    <property type="evidence" value="ECO:0007669"/>
    <property type="project" value="UniProtKB-EC"/>
</dbReference>
<evidence type="ECO:0000256" key="3">
    <source>
        <dbReference type="ARBA" id="ARBA00022450"/>
    </source>
</evidence>
<evidence type="ECO:0000256" key="1">
    <source>
        <dbReference type="ARBA" id="ARBA00007485"/>
    </source>
</evidence>
<dbReference type="Gene3D" id="3.90.25.70">
    <property type="match status" value="1"/>
</dbReference>
<evidence type="ECO:0000259" key="7">
    <source>
        <dbReference type="Pfam" id="PF18314"/>
    </source>
</evidence>
<dbReference type="Proteomes" id="UP000244855">
    <property type="component" value="Unassembled WGS sequence"/>
</dbReference>
<dbReference type="EC" id="2.3.1.41" evidence="2"/>
<dbReference type="OrthoDB" id="3903825at2759"/>
<feature type="domain" description="Fatty acid synthase type I helical" evidence="7">
    <location>
        <begin position="360"/>
        <end position="405"/>
    </location>
</feature>
<keyword evidence="5" id="KW-0808">Transferase</keyword>
<dbReference type="FunFam" id="3.90.25.70:FF:000001">
    <property type="entry name" value="Fatty acid synthase subunit alpha"/>
    <property type="match status" value="1"/>
</dbReference>
<feature type="compositionally biased region" description="Basic and acidic residues" evidence="6">
    <location>
        <begin position="112"/>
        <end position="135"/>
    </location>
</feature>
<keyword evidence="4" id="KW-0597">Phosphoprotein</keyword>
<keyword evidence="10" id="KW-1185">Reference proteome</keyword>
<evidence type="ECO:0000259" key="8">
    <source>
        <dbReference type="Pfam" id="PF18325"/>
    </source>
</evidence>
<accession>A0A2V1DV55</accession>
<evidence type="ECO:0000256" key="6">
    <source>
        <dbReference type="SAM" id="MobiDB-lite"/>
    </source>
</evidence>
<feature type="region of interest" description="Disordered" evidence="6">
    <location>
        <begin position="102"/>
        <end position="135"/>
    </location>
</feature>
<dbReference type="AlphaFoldDB" id="A0A2V1DV55"/>
<evidence type="ECO:0000313" key="10">
    <source>
        <dbReference type="Proteomes" id="UP000244855"/>
    </source>
</evidence>
<gene>
    <name evidence="9" type="ORF">DM02DRAFT_488490</name>
</gene>
<dbReference type="PANTHER" id="PTHR10982">
    <property type="entry name" value="MALONYL COA-ACYL CARRIER PROTEIN TRANSACYLASE"/>
    <property type="match status" value="1"/>
</dbReference>
<dbReference type="GO" id="GO:0008897">
    <property type="term" value="F:holo-[acyl-carrier-protein] synthase activity"/>
    <property type="evidence" value="ECO:0007669"/>
    <property type="project" value="InterPro"/>
</dbReference>
<dbReference type="Pfam" id="PF18325">
    <property type="entry name" value="Fas_alpha_ACP"/>
    <property type="match status" value="1"/>
</dbReference>
<dbReference type="InterPro" id="IPR040899">
    <property type="entry name" value="Fas_alpha_ACP"/>
</dbReference>
<dbReference type="InterPro" id="IPR050830">
    <property type="entry name" value="Fungal_FAS"/>
</dbReference>
<dbReference type="EMBL" id="KZ805347">
    <property type="protein sequence ID" value="PVI02097.1"/>
    <property type="molecule type" value="Genomic_DNA"/>
</dbReference>